<evidence type="ECO:0000313" key="1">
    <source>
        <dbReference type="EMBL" id="MBB5916912.1"/>
    </source>
</evidence>
<proteinExistence type="predicted"/>
<dbReference type="AlphaFoldDB" id="A0A7W9PIQ4"/>
<accession>A0A7W9PIQ4</accession>
<dbReference type="RefSeq" id="WP_040748320.1">
    <property type="nucleotide sequence ID" value="NZ_JACHIT010000002.1"/>
</dbReference>
<protein>
    <submittedName>
        <fullName evidence="1">Uncharacterized protein</fullName>
    </submittedName>
</protein>
<name>A0A7W9PIQ4_9NOCA</name>
<reference evidence="1 2" key="1">
    <citation type="submission" date="2020-08" db="EMBL/GenBank/DDBJ databases">
        <title>Sequencing the genomes of 1000 actinobacteria strains.</title>
        <authorList>
            <person name="Klenk H.-P."/>
        </authorList>
    </citation>
    <scope>NUCLEOTIDE SEQUENCE [LARGE SCALE GENOMIC DNA]</scope>
    <source>
        <strain evidence="1 2">DSM 43582</strain>
    </source>
</reference>
<evidence type="ECO:0000313" key="2">
    <source>
        <dbReference type="Proteomes" id="UP000540412"/>
    </source>
</evidence>
<sequence>MADDPVAILERWAASGAIWRVLGRGGGRVVVGLYDCAGGTEVDRIVSTDPAVLRYLGERSSSED</sequence>
<dbReference type="Proteomes" id="UP000540412">
    <property type="component" value="Unassembled WGS sequence"/>
</dbReference>
<keyword evidence="2" id="KW-1185">Reference proteome</keyword>
<organism evidence="1 2">
    <name type="scientific">Nocardia transvalensis</name>
    <dbReference type="NCBI Taxonomy" id="37333"/>
    <lineage>
        <taxon>Bacteria</taxon>
        <taxon>Bacillati</taxon>
        <taxon>Actinomycetota</taxon>
        <taxon>Actinomycetes</taxon>
        <taxon>Mycobacteriales</taxon>
        <taxon>Nocardiaceae</taxon>
        <taxon>Nocardia</taxon>
    </lineage>
</organism>
<dbReference type="EMBL" id="JACHIT010000002">
    <property type="protein sequence ID" value="MBB5916912.1"/>
    <property type="molecule type" value="Genomic_DNA"/>
</dbReference>
<comment type="caution">
    <text evidence="1">The sequence shown here is derived from an EMBL/GenBank/DDBJ whole genome shotgun (WGS) entry which is preliminary data.</text>
</comment>
<gene>
    <name evidence="1" type="ORF">BJY24_005824</name>
</gene>